<dbReference type="PANTHER" id="PTHR24177:SF434">
    <property type="entry name" value="PGG DOMAIN-CONTAINING PROTEIN"/>
    <property type="match status" value="1"/>
</dbReference>
<dbReference type="InterPro" id="IPR026961">
    <property type="entry name" value="PGG_dom"/>
</dbReference>
<name>A0AA39RT72_ACESA</name>
<feature type="transmembrane region" description="Helical" evidence="2">
    <location>
        <begin position="558"/>
        <end position="582"/>
    </location>
</feature>
<dbReference type="Pfam" id="PF12796">
    <property type="entry name" value="Ank_2"/>
    <property type="match status" value="1"/>
</dbReference>
<keyword evidence="2" id="KW-0472">Membrane</keyword>
<reference evidence="4" key="1">
    <citation type="journal article" date="2022" name="Plant J.">
        <title>Strategies of tolerance reflected in two North American maple genomes.</title>
        <authorList>
            <person name="McEvoy S.L."/>
            <person name="Sezen U.U."/>
            <person name="Trouern-Trend A."/>
            <person name="McMahon S.M."/>
            <person name="Schaberg P.G."/>
            <person name="Yang J."/>
            <person name="Wegrzyn J.L."/>
            <person name="Swenson N.G."/>
        </authorList>
    </citation>
    <scope>NUCLEOTIDE SEQUENCE</scope>
    <source>
        <strain evidence="4">NS2018</strain>
    </source>
</reference>
<proteinExistence type="predicted"/>
<evidence type="ECO:0000256" key="1">
    <source>
        <dbReference type="SAM" id="MobiDB-lite"/>
    </source>
</evidence>
<dbReference type="GO" id="GO:0016020">
    <property type="term" value="C:membrane"/>
    <property type="evidence" value="ECO:0007669"/>
    <property type="project" value="TreeGrafter"/>
</dbReference>
<feature type="transmembrane region" description="Helical" evidence="2">
    <location>
        <begin position="588"/>
        <end position="607"/>
    </location>
</feature>
<protein>
    <recommendedName>
        <fullName evidence="3">PGG domain-containing protein</fullName>
    </recommendedName>
</protein>
<keyword evidence="2" id="KW-1133">Transmembrane helix</keyword>
<gene>
    <name evidence="4" type="ORF">LWI29_029726</name>
</gene>
<keyword evidence="2" id="KW-0812">Transmembrane</keyword>
<keyword evidence="5" id="KW-1185">Reference proteome</keyword>
<dbReference type="Proteomes" id="UP001168877">
    <property type="component" value="Unassembled WGS sequence"/>
</dbReference>
<evidence type="ECO:0000313" key="4">
    <source>
        <dbReference type="EMBL" id="KAK0579679.1"/>
    </source>
</evidence>
<feature type="region of interest" description="Disordered" evidence="1">
    <location>
        <begin position="52"/>
        <end position="79"/>
    </location>
</feature>
<comment type="caution">
    <text evidence="4">The sequence shown here is derived from an EMBL/GenBank/DDBJ whole genome shotgun (WGS) entry which is preliminary data.</text>
</comment>
<dbReference type="SUPFAM" id="SSF48403">
    <property type="entry name" value="Ankyrin repeat"/>
    <property type="match status" value="2"/>
</dbReference>
<organism evidence="4 5">
    <name type="scientific">Acer saccharum</name>
    <name type="common">Sugar maple</name>
    <dbReference type="NCBI Taxonomy" id="4024"/>
    <lineage>
        <taxon>Eukaryota</taxon>
        <taxon>Viridiplantae</taxon>
        <taxon>Streptophyta</taxon>
        <taxon>Embryophyta</taxon>
        <taxon>Tracheophyta</taxon>
        <taxon>Spermatophyta</taxon>
        <taxon>Magnoliopsida</taxon>
        <taxon>eudicotyledons</taxon>
        <taxon>Gunneridae</taxon>
        <taxon>Pentapetalae</taxon>
        <taxon>rosids</taxon>
        <taxon>malvids</taxon>
        <taxon>Sapindales</taxon>
        <taxon>Sapindaceae</taxon>
        <taxon>Hippocastanoideae</taxon>
        <taxon>Acereae</taxon>
        <taxon>Acer</taxon>
    </lineage>
</organism>
<feature type="transmembrane region" description="Helical" evidence="2">
    <location>
        <begin position="479"/>
        <end position="497"/>
    </location>
</feature>
<evidence type="ECO:0000259" key="3">
    <source>
        <dbReference type="Pfam" id="PF13962"/>
    </source>
</evidence>
<sequence length="636" mass="71857">MSNDFKRAVDFYGIAAKNDEGSELHEVVVDELIDHVAQNDEGDELHEVIVDEPIDHVAEEETRKREEEERKREEEETRKRERQLKLYRAAVKGEWEVAEGILNSHREDIKSIISMQGDTVLHIATAASHTRFVKQLVEKYDIDLTAKNFQGNTALCLAATTGNMELIELTMKNDTAKIRGAGNTLLPVQIAAMFGHKNTVIHLYKATKDELTNEKLIELLVTLIENSLYDDALLLLEENRHLATSRAGNGENGETALHVLARKPLMLSDLHNPNQQGSLKSFFNLFLGINMVPKKKMDRKALELVERLWERIILLDDYMIARLIRSPSRLIFDAAEQGNDELLSILIPSYPDLIFLRNSDNGYTLFHVAVLYRNERVFNLIYQRGSVKNLMVVVDNNEDNILHLAAKLPPPHRLNIVSGAALQLQRELLWFQELSNVAPLIIAEAKNKDGLTPRALFTQQHGNLLVKGEEWMKKTAESCMIVATLIATVVFAAAFTVPGGLKEDTGSPNFVKKVSFIIFSIFDPISLVCSSCSIITFLSILTARFALEDFLWTLPMKLVLGILTLFFSIAAMMVVFCATFFILFNEGIGELAILATVLASIPVFLFFRQQHRLLWDVVRSTAFRSGSLIHHRKKIK</sequence>
<dbReference type="PANTHER" id="PTHR24177">
    <property type="entry name" value="CASKIN"/>
    <property type="match status" value="1"/>
</dbReference>
<accession>A0AA39RT72</accession>
<feature type="domain" description="PGG" evidence="3">
    <location>
        <begin position="469"/>
        <end position="582"/>
    </location>
</feature>
<dbReference type="AlphaFoldDB" id="A0AA39RT72"/>
<evidence type="ECO:0000256" key="2">
    <source>
        <dbReference type="SAM" id="Phobius"/>
    </source>
</evidence>
<dbReference type="SMART" id="SM00248">
    <property type="entry name" value="ANK"/>
    <property type="match status" value="4"/>
</dbReference>
<dbReference type="Gene3D" id="1.25.40.20">
    <property type="entry name" value="Ankyrin repeat-containing domain"/>
    <property type="match status" value="2"/>
</dbReference>
<reference evidence="4" key="2">
    <citation type="submission" date="2023-06" db="EMBL/GenBank/DDBJ databases">
        <authorList>
            <person name="Swenson N.G."/>
            <person name="Wegrzyn J.L."/>
            <person name="Mcevoy S.L."/>
        </authorList>
    </citation>
    <scope>NUCLEOTIDE SEQUENCE</scope>
    <source>
        <strain evidence="4">NS2018</strain>
        <tissue evidence="4">Leaf</tissue>
    </source>
</reference>
<dbReference type="InterPro" id="IPR036770">
    <property type="entry name" value="Ankyrin_rpt-contain_sf"/>
</dbReference>
<dbReference type="Pfam" id="PF13962">
    <property type="entry name" value="PGG"/>
    <property type="match status" value="1"/>
</dbReference>
<evidence type="ECO:0000313" key="5">
    <source>
        <dbReference type="Proteomes" id="UP001168877"/>
    </source>
</evidence>
<dbReference type="InterPro" id="IPR002110">
    <property type="entry name" value="Ankyrin_rpt"/>
</dbReference>
<feature type="transmembrane region" description="Helical" evidence="2">
    <location>
        <begin position="517"/>
        <end position="546"/>
    </location>
</feature>
<dbReference type="EMBL" id="JAUESC010000385">
    <property type="protein sequence ID" value="KAK0579679.1"/>
    <property type="molecule type" value="Genomic_DNA"/>
</dbReference>